<dbReference type="Proteomes" id="UP000753908">
    <property type="component" value="Unassembled WGS sequence"/>
</dbReference>
<accession>A0A951UCH9</accession>
<dbReference type="EMBL" id="JAHHIF010000028">
    <property type="protein sequence ID" value="MBW4546661.1"/>
    <property type="molecule type" value="Genomic_DNA"/>
</dbReference>
<dbReference type="AlphaFoldDB" id="A0A951UCH9"/>
<sequence>MTALEASVEILKIVAASESFDNLTLEEKTQNILETFKVIYTQVSGMKKDFTSENFDFKIEKITQASANFLDVQNFNPQEKVRLFSSMASVINRDCGKD</sequence>
<comment type="caution">
    <text evidence="1">The sequence shown here is derived from an EMBL/GenBank/DDBJ whole genome shotgun (WGS) entry which is preliminary data.</text>
</comment>
<evidence type="ECO:0000313" key="2">
    <source>
        <dbReference type="Proteomes" id="UP000753908"/>
    </source>
</evidence>
<organism evidence="1 2">
    <name type="scientific">Symplocastrum torsivum CPER-KK1</name>
    <dbReference type="NCBI Taxonomy" id="450513"/>
    <lineage>
        <taxon>Bacteria</taxon>
        <taxon>Bacillati</taxon>
        <taxon>Cyanobacteriota</taxon>
        <taxon>Cyanophyceae</taxon>
        <taxon>Oscillatoriophycideae</taxon>
        <taxon>Oscillatoriales</taxon>
        <taxon>Microcoleaceae</taxon>
        <taxon>Symplocastrum</taxon>
    </lineage>
</organism>
<proteinExistence type="predicted"/>
<evidence type="ECO:0000313" key="1">
    <source>
        <dbReference type="EMBL" id="MBW4546661.1"/>
    </source>
</evidence>
<gene>
    <name evidence="1" type="ORF">KME25_19790</name>
</gene>
<reference evidence="1" key="2">
    <citation type="journal article" date="2022" name="Microbiol. Resour. Announc.">
        <title>Metagenome Sequencing to Explore Phylogenomics of Terrestrial Cyanobacteria.</title>
        <authorList>
            <person name="Ward R.D."/>
            <person name="Stajich J.E."/>
            <person name="Johansen J.R."/>
            <person name="Huntemann M."/>
            <person name="Clum A."/>
            <person name="Foster B."/>
            <person name="Foster B."/>
            <person name="Roux S."/>
            <person name="Palaniappan K."/>
            <person name="Varghese N."/>
            <person name="Mukherjee S."/>
            <person name="Reddy T.B.K."/>
            <person name="Daum C."/>
            <person name="Copeland A."/>
            <person name="Chen I.A."/>
            <person name="Ivanova N.N."/>
            <person name="Kyrpides N.C."/>
            <person name="Shapiro N."/>
            <person name="Eloe-Fadrosh E.A."/>
            <person name="Pietrasiak N."/>
        </authorList>
    </citation>
    <scope>NUCLEOTIDE SEQUENCE</scope>
    <source>
        <strain evidence="1">CPER-KK1</strain>
    </source>
</reference>
<name>A0A951UCH9_9CYAN</name>
<protein>
    <submittedName>
        <fullName evidence="1">Uncharacterized protein</fullName>
    </submittedName>
</protein>
<reference evidence="1" key="1">
    <citation type="submission" date="2021-05" db="EMBL/GenBank/DDBJ databases">
        <authorList>
            <person name="Pietrasiak N."/>
            <person name="Ward R."/>
            <person name="Stajich J.E."/>
            <person name="Kurbessoian T."/>
        </authorList>
    </citation>
    <scope>NUCLEOTIDE SEQUENCE</scope>
    <source>
        <strain evidence="1">CPER-KK1</strain>
    </source>
</reference>